<dbReference type="PANTHER" id="PTHR43182">
    <property type="entry name" value="COBALT-PRECORRIN-6B C(15)-METHYLTRANSFERASE (DECARBOXYLATING)"/>
    <property type="match status" value="1"/>
</dbReference>
<dbReference type="EMBL" id="MCRJ01000071">
    <property type="protein sequence ID" value="ODN69842.1"/>
    <property type="molecule type" value="Genomic_DNA"/>
</dbReference>
<dbReference type="GO" id="GO:0032259">
    <property type="term" value="P:methylation"/>
    <property type="evidence" value="ECO:0007669"/>
    <property type="project" value="UniProtKB-KW"/>
</dbReference>
<evidence type="ECO:0000256" key="2">
    <source>
        <dbReference type="ARBA" id="ARBA00022573"/>
    </source>
</evidence>
<dbReference type="GO" id="GO:0009236">
    <property type="term" value="P:cobalamin biosynthetic process"/>
    <property type="evidence" value="ECO:0007669"/>
    <property type="project" value="UniProtKB-UniPathway"/>
</dbReference>
<dbReference type="InterPro" id="IPR014008">
    <property type="entry name" value="Cbl_synth_MTase_CbiT"/>
</dbReference>
<dbReference type="PANTHER" id="PTHR43182:SF1">
    <property type="entry name" value="COBALT-PRECORRIN-7 C(5)-METHYLTRANSFERASE"/>
    <property type="match status" value="1"/>
</dbReference>
<organism evidence="7 8">
    <name type="scientific">Methylobrevis pamukkalensis</name>
    <dbReference type="NCBI Taxonomy" id="1439726"/>
    <lineage>
        <taxon>Bacteria</taxon>
        <taxon>Pseudomonadati</taxon>
        <taxon>Pseudomonadota</taxon>
        <taxon>Alphaproteobacteria</taxon>
        <taxon>Hyphomicrobiales</taxon>
        <taxon>Pleomorphomonadaceae</taxon>
        <taxon>Methylobrevis</taxon>
    </lineage>
</organism>
<accession>A0A1E3H0M6</accession>
<dbReference type="AlphaFoldDB" id="A0A1E3H0M6"/>
<reference evidence="7 8" key="1">
    <citation type="submission" date="2016-07" db="EMBL/GenBank/DDBJ databases">
        <title>Draft Genome Sequence of Methylobrevis pamukkalensis PK2.</title>
        <authorList>
            <person name="Vasilenko O.V."/>
            <person name="Doronina N.V."/>
            <person name="Shmareva M.N."/>
            <person name="Tarlachkov S.V."/>
            <person name="Mustakhimov I."/>
            <person name="Trotsenko Y.A."/>
        </authorList>
    </citation>
    <scope>NUCLEOTIDE SEQUENCE [LARGE SCALE GENOMIC DNA]</scope>
    <source>
        <strain evidence="7 8">PK2</strain>
    </source>
</reference>
<dbReference type="Gene3D" id="3.40.50.150">
    <property type="entry name" value="Vaccinia Virus protein VP39"/>
    <property type="match status" value="1"/>
</dbReference>
<evidence type="ECO:0000259" key="6">
    <source>
        <dbReference type="Pfam" id="PF00590"/>
    </source>
</evidence>
<evidence type="ECO:0000256" key="3">
    <source>
        <dbReference type="ARBA" id="ARBA00022603"/>
    </source>
</evidence>
<evidence type="ECO:0000256" key="5">
    <source>
        <dbReference type="ARBA" id="ARBA00022691"/>
    </source>
</evidence>
<dbReference type="EC" id="2.1.1.132" evidence="7"/>
<evidence type="ECO:0000256" key="1">
    <source>
        <dbReference type="ARBA" id="ARBA00004953"/>
    </source>
</evidence>
<dbReference type="InterPro" id="IPR035996">
    <property type="entry name" value="4pyrrol_Methylase_sf"/>
</dbReference>
<dbReference type="CDD" id="cd11644">
    <property type="entry name" value="Precorrin-6Y-MT"/>
    <property type="match status" value="1"/>
</dbReference>
<evidence type="ECO:0000313" key="7">
    <source>
        <dbReference type="EMBL" id="ODN69842.1"/>
    </source>
</evidence>
<dbReference type="NCBIfam" id="TIGR02469">
    <property type="entry name" value="CbiT"/>
    <property type="match status" value="1"/>
</dbReference>
<dbReference type="InterPro" id="IPR000878">
    <property type="entry name" value="4pyrrol_Mease"/>
</dbReference>
<keyword evidence="2" id="KW-0169">Cobalamin biosynthesis</keyword>
<dbReference type="UniPathway" id="UPA00148"/>
<name>A0A1E3H0M6_9HYPH</name>
<dbReference type="Proteomes" id="UP000094622">
    <property type="component" value="Unassembled WGS sequence"/>
</dbReference>
<dbReference type="SUPFAM" id="SSF53335">
    <property type="entry name" value="S-adenosyl-L-methionine-dependent methyltransferases"/>
    <property type="match status" value="1"/>
</dbReference>
<protein>
    <submittedName>
        <fullName evidence="7">Precorrin-6Y C(5,15)-methyltransferase [decarboxylating]</fullName>
        <ecNumber evidence="7">2.1.1.132</ecNumber>
    </submittedName>
</protein>
<dbReference type="InterPro" id="IPR029063">
    <property type="entry name" value="SAM-dependent_MTases_sf"/>
</dbReference>
<dbReference type="GO" id="GO:0046025">
    <property type="term" value="F:precorrin-6Y C5,15-methyltransferase (decarboxylating) activity"/>
    <property type="evidence" value="ECO:0007669"/>
    <property type="project" value="UniProtKB-EC"/>
</dbReference>
<evidence type="ECO:0000313" key="8">
    <source>
        <dbReference type="Proteomes" id="UP000094622"/>
    </source>
</evidence>
<gene>
    <name evidence="7" type="primary">cobL</name>
    <name evidence="7" type="ORF">A6302_02829</name>
</gene>
<keyword evidence="5" id="KW-0949">S-adenosyl-L-methionine</keyword>
<dbReference type="PATRIC" id="fig|1439726.3.peg.2983"/>
<dbReference type="GO" id="GO:0008276">
    <property type="term" value="F:protein methyltransferase activity"/>
    <property type="evidence" value="ECO:0007669"/>
    <property type="project" value="InterPro"/>
</dbReference>
<proteinExistence type="predicted"/>
<dbReference type="Pfam" id="PF00590">
    <property type="entry name" value="TP_methylase"/>
    <property type="match status" value="1"/>
</dbReference>
<keyword evidence="8" id="KW-1185">Reference proteome</keyword>
<dbReference type="NCBIfam" id="TIGR02467">
    <property type="entry name" value="CbiE"/>
    <property type="match status" value="1"/>
</dbReference>
<dbReference type="InterPro" id="IPR050714">
    <property type="entry name" value="Cobalamin_biosynth_MTase"/>
</dbReference>
<keyword evidence="4 7" id="KW-0808">Transferase</keyword>
<dbReference type="Pfam" id="PF01135">
    <property type="entry name" value="PCMT"/>
    <property type="match status" value="1"/>
</dbReference>
<sequence>MVVLASGDPFFHGVGTLLVQQIDPSEILSIPAPSAYGLAANRLGWSGQDAVRVSLHGRALEKIRPHLHPGARILALSWDGTTPQKLAADLVARGFGESRITVLERMGGPKEQVRSAAAAAFDLGEVDALNTVAVEVVAGPGAAVLPFTSGLPDDLFDNDGQITKRDVRAATLAALSPRRGERLWDVGAGSGSVAIEWMLADPSLAAVAIEREAARCDRIRANALSLGVPDLQVVHGAAPAALEGLEAPDAIFVGGGAPAVVEAAMAALKPGGRLVVNAVTLETQSFLTVCYRRHGGDLVQIAVAHAGPVGGFTALRPAMAVLRWTWEKPHD</sequence>
<comment type="pathway">
    <text evidence="1">Cofactor biosynthesis; adenosylcobalamin biosynthesis.</text>
</comment>
<evidence type="ECO:0000256" key="4">
    <source>
        <dbReference type="ARBA" id="ARBA00022679"/>
    </source>
</evidence>
<dbReference type="SUPFAM" id="SSF53790">
    <property type="entry name" value="Tetrapyrrole methylase"/>
    <property type="match status" value="1"/>
</dbReference>
<dbReference type="InterPro" id="IPR012818">
    <property type="entry name" value="CbiE"/>
</dbReference>
<dbReference type="CDD" id="cd02440">
    <property type="entry name" value="AdoMet_MTases"/>
    <property type="match status" value="1"/>
</dbReference>
<feature type="domain" description="Tetrapyrrole methylase" evidence="6">
    <location>
        <begin position="2"/>
        <end position="116"/>
    </location>
</feature>
<comment type="caution">
    <text evidence="7">The sequence shown here is derived from an EMBL/GenBank/DDBJ whole genome shotgun (WGS) entry which is preliminary data.</text>
</comment>
<keyword evidence="3 7" id="KW-0489">Methyltransferase</keyword>